<protein>
    <submittedName>
        <fullName evidence="1">Uncharacterized protein</fullName>
    </submittedName>
</protein>
<accession>A0ABU7CA14</accession>
<gene>
    <name evidence="1" type="ORF">ATANTOWER_022595</name>
</gene>
<organism evidence="1 2">
    <name type="scientific">Ataeniobius toweri</name>
    <dbReference type="NCBI Taxonomy" id="208326"/>
    <lineage>
        <taxon>Eukaryota</taxon>
        <taxon>Metazoa</taxon>
        <taxon>Chordata</taxon>
        <taxon>Craniata</taxon>
        <taxon>Vertebrata</taxon>
        <taxon>Euteleostomi</taxon>
        <taxon>Actinopterygii</taxon>
        <taxon>Neopterygii</taxon>
        <taxon>Teleostei</taxon>
        <taxon>Neoteleostei</taxon>
        <taxon>Acanthomorphata</taxon>
        <taxon>Ovalentaria</taxon>
        <taxon>Atherinomorphae</taxon>
        <taxon>Cyprinodontiformes</taxon>
        <taxon>Goodeidae</taxon>
        <taxon>Ataeniobius</taxon>
    </lineage>
</organism>
<dbReference type="Proteomes" id="UP001345963">
    <property type="component" value="Unassembled WGS sequence"/>
</dbReference>
<evidence type="ECO:0000313" key="2">
    <source>
        <dbReference type="Proteomes" id="UP001345963"/>
    </source>
</evidence>
<sequence>MEATDRAKRVCSSTLPAADLLPPLRWRRSWVPRDRQLYIVASSAGGLYESGSPALLRLSVFALCGL</sequence>
<name>A0ABU7CA14_9TELE</name>
<evidence type="ECO:0000313" key="1">
    <source>
        <dbReference type="EMBL" id="MED6259429.1"/>
    </source>
</evidence>
<comment type="caution">
    <text evidence="1">The sequence shown here is derived from an EMBL/GenBank/DDBJ whole genome shotgun (WGS) entry which is preliminary data.</text>
</comment>
<reference evidence="1 2" key="1">
    <citation type="submission" date="2021-07" db="EMBL/GenBank/DDBJ databases">
        <authorList>
            <person name="Palmer J.M."/>
        </authorList>
    </citation>
    <scope>NUCLEOTIDE SEQUENCE [LARGE SCALE GENOMIC DNA]</scope>
    <source>
        <strain evidence="1 2">AT_MEX2019</strain>
        <tissue evidence="1">Muscle</tissue>
    </source>
</reference>
<proteinExistence type="predicted"/>
<keyword evidence="2" id="KW-1185">Reference proteome</keyword>
<dbReference type="EMBL" id="JAHUTI010083623">
    <property type="protein sequence ID" value="MED6259429.1"/>
    <property type="molecule type" value="Genomic_DNA"/>
</dbReference>